<feature type="transmembrane region" description="Helical" evidence="1">
    <location>
        <begin position="378"/>
        <end position="398"/>
    </location>
</feature>
<dbReference type="Pfam" id="PF05975">
    <property type="entry name" value="EcsB"/>
    <property type="match status" value="1"/>
</dbReference>
<protein>
    <submittedName>
        <fullName evidence="2">ABC transporter permease</fullName>
    </submittedName>
</protein>
<organism evidence="2 3">
    <name type="scientific">Alkalihalobacillus trypoxylicola</name>
    <dbReference type="NCBI Taxonomy" id="519424"/>
    <lineage>
        <taxon>Bacteria</taxon>
        <taxon>Bacillati</taxon>
        <taxon>Bacillota</taxon>
        <taxon>Bacilli</taxon>
        <taxon>Bacillales</taxon>
        <taxon>Bacillaceae</taxon>
        <taxon>Alkalihalobacillus</taxon>
    </lineage>
</organism>
<proteinExistence type="predicted"/>
<feature type="transmembrane region" description="Helical" evidence="1">
    <location>
        <begin position="310"/>
        <end position="329"/>
    </location>
</feature>
<feature type="transmembrane region" description="Helical" evidence="1">
    <location>
        <begin position="350"/>
        <end position="372"/>
    </location>
</feature>
<evidence type="ECO:0000313" key="3">
    <source>
        <dbReference type="Proteomes" id="UP000075806"/>
    </source>
</evidence>
<keyword evidence="3" id="KW-1185">Reference proteome</keyword>
<evidence type="ECO:0000313" key="2">
    <source>
        <dbReference type="EMBL" id="KYG31837.1"/>
    </source>
</evidence>
<feature type="transmembrane region" description="Helical" evidence="1">
    <location>
        <begin position="103"/>
        <end position="124"/>
    </location>
</feature>
<keyword evidence="1" id="KW-0472">Membrane</keyword>
<feature type="transmembrane region" description="Helical" evidence="1">
    <location>
        <begin position="56"/>
        <end position="72"/>
    </location>
</feature>
<feature type="transmembrane region" description="Helical" evidence="1">
    <location>
        <begin position="285"/>
        <end position="304"/>
    </location>
</feature>
<accession>A0A161PFE2</accession>
<keyword evidence="1" id="KW-0812">Transmembrane</keyword>
<dbReference type="OrthoDB" id="2447941at2"/>
<comment type="caution">
    <text evidence="2">The sequence shown here is derived from an EMBL/GenBank/DDBJ whole genome shotgun (WGS) entry which is preliminary data.</text>
</comment>
<dbReference type="PIRSF" id="PIRSF037259">
    <property type="entry name" value="EcsB_ABC"/>
    <property type="match status" value="1"/>
</dbReference>
<dbReference type="STRING" id="519424.AZF04_03400"/>
<dbReference type="RefSeq" id="WP_061948211.1">
    <property type="nucleotide sequence ID" value="NZ_LTAO01000012.1"/>
</dbReference>
<dbReference type="EMBL" id="LTAO01000012">
    <property type="protein sequence ID" value="KYG31837.1"/>
    <property type="molecule type" value="Genomic_DNA"/>
</dbReference>
<reference evidence="2" key="1">
    <citation type="submission" date="2016-02" db="EMBL/GenBank/DDBJ databases">
        <title>Genome sequence of Bacillus trypoxylicola KCTC 13244(T).</title>
        <authorList>
            <person name="Jeong H."/>
            <person name="Park S.-H."/>
            <person name="Choi S.-K."/>
        </authorList>
    </citation>
    <scope>NUCLEOTIDE SEQUENCE [LARGE SCALE GENOMIC DNA]</scope>
    <source>
        <strain evidence="2">KCTC 13244</strain>
    </source>
</reference>
<feature type="transmembrane region" description="Helical" evidence="1">
    <location>
        <begin position="21"/>
        <end position="44"/>
    </location>
</feature>
<dbReference type="InterPro" id="IPR010288">
    <property type="entry name" value="EcsB_ABC"/>
</dbReference>
<feature type="transmembrane region" description="Helical" evidence="1">
    <location>
        <begin position="136"/>
        <end position="155"/>
    </location>
</feature>
<feature type="transmembrane region" description="Helical" evidence="1">
    <location>
        <begin position="167"/>
        <end position="185"/>
    </location>
</feature>
<evidence type="ECO:0000256" key="1">
    <source>
        <dbReference type="SAM" id="Phobius"/>
    </source>
</evidence>
<gene>
    <name evidence="2" type="ORF">AZF04_03400</name>
</gene>
<name>A0A161PFE2_9BACI</name>
<dbReference type="GO" id="GO:0016020">
    <property type="term" value="C:membrane"/>
    <property type="evidence" value="ECO:0007669"/>
    <property type="project" value="InterPro"/>
</dbReference>
<sequence length="406" mass="48404">MDNSMSLWKGRVSTYWNEAIRYLRLIANSGFLFTVYVLILIGSSYYSQILKELPEQFPTIWIFTILFGLFLTKTKIRTFLKQADIVFLIPYESNMKSYFKASIIYSWVWHIFYLFLLFVLLLPLYQLRLAEEAGDFWYVFIWLIFVKGWNVITSWTEQRLQSESERISHFSLRLIVNLALTYLLFSGANFIYLLSIIILMATLYVFYYQAIAKKRSLKWDRLVDVEERMVMFFYRIANVFAEVPQLRGKVRHRVYLNPIVNGLTGSKRSVYQYLFSRSFIRSNDYLGIYIRLVGIAGLFLYGFQISWVQMILFLLFTHMVMMQLSTLWFHYDTNIWVDLYPINEDDKKQALTKLSFRMLMIMTLFLFIILLWSSSIGSALMILIIGIVFSYIASHHLIHRRKRKRA</sequence>
<dbReference type="Proteomes" id="UP000075806">
    <property type="component" value="Unassembled WGS sequence"/>
</dbReference>
<keyword evidence="1" id="KW-1133">Transmembrane helix</keyword>
<feature type="transmembrane region" description="Helical" evidence="1">
    <location>
        <begin position="191"/>
        <end position="211"/>
    </location>
</feature>
<dbReference type="AlphaFoldDB" id="A0A161PFE2"/>